<keyword evidence="2" id="KW-1185">Reference proteome</keyword>
<evidence type="ECO:0000313" key="2">
    <source>
        <dbReference type="Proteomes" id="UP000499080"/>
    </source>
</evidence>
<reference evidence="1 2" key="1">
    <citation type="journal article" date="2019" name="Sci. Rep.">
        <title>Orb-weaving spider Araneus ventricosus genome elucidates the spidroin gene catalogue.</title>
        <authorList>
            <person name="Kono N."/>
            <person name="Nakamura H."/>
            <person name="Ohtoshi R."/>
            <person name="Moran D.A.P."/>
            <person name="Shinohara A."/>
            <person name="Yoshida Y."/>
            <person name="Fujiwara M."/>
            <person name="Mori M."/>
            <person name="Tomita M."/>
            <person name="Arakawa K."/>
        </authorList>
    </citation>
    <scope>NUCLEOTIDE SEQUENCE [LARGE SCALE GENOMIC DNA]</scope>
</reference>
<proteinExistence type="predicted"/>
<evidence type="ECO:0000313" key="1">
    <source>
        <dbReference type="EMBL" id="GBL81252.1"/>
    </source>
</evidence>
<dbReference type="Proteomes" id="UP000499080">
    <property type="component" value="Unassembled WGS sequence"/>
</dbReference>
<gene>
    <name evidence="1" type="ORF">AVEN_143580_1</name>
</gene>
<protein>
    <submittedName>
        <fullName evidence="1">Uncharacterized protein</fullName>
    </submittedName>
</protein>
<name>A0A4Y2AMY8_ARAVE</name>
<comment type="caution">
    <text evidence="1">The sequence shown here is derived from an EMBL/GenBank/DDBJ whole genome shotgun (WGS) entry which is preliminary data.</text>
</comment>
<accession>A0A4Y2AMY8</accession>
<dbReference type="AlphaFoldDB" id="A0A4Y2AMY8"/>
<dbReference type="EMBL" id="BGPR01000025">
    <property type="protein sequence ID" value="GBL81252.1"/>
    <property type="molecule type" value="Genomic_DNA"/>
</dbReference>
<organism evidence="1 2">
    <name type="scientific">Araneus ventricosus</name>
    <name type="common">Orbweaver spider</name>
    <name type="synonym">Epeira ventricosa</name>
    <dbReference type="NCBI Taxonomy" id="182803"/>
    <lineage>
        <taxon>Eukaryota</taxon>
        <taxon>Metazoa</taxon>
        <taxon>Ecdysozoa</taxon>
        <taxon>Arthropoda</taxon>
        <taxon>Chelicerata</taxon>
        <taxon>Arachnida</taxon>
        <taxon>Araneae</taxon>
        <taxon>Araneomorphae</taxon>
        <taxon>Entelegynae</taxon>
        <taxon>Araneoidea</taxon>
        <taxon>Araneidae</taxon>
        <taxon>Araneus</taxon>
    </lineage>
</organism>
<sequence length="93" mass="10658">MIRKYWFLRTPRQTWGRSGLVVRSRPEGSKFETQLHYRSAVYAGLLHAKSYALGQTSSRWCDAEIWRKGVPAQVLSSSSENYEVSPKIALVLL</sequence>